<dbReference type="Proteomes" id="UP000030021">
    <property type="component" value="Unassembled WGS sequence"/>
</dbReference>
<dbReference type="NCBIfam" id="NF004230">
    <property type="entry name" value="PRK05678.1"/>
    <property type="match status" value="1"/>
</dbReference>
<dbReference type="OrthoDB" id="9807196at2"/>
<dbReference type="AlphaFoldDB" id="A0A0A0HKP9"/>
<dbReference type="STRING" id="215743.ROSMUCSMR3_01021"/>
<dbReference type="EC" id="6.2.1.4" evidence="7"/>
<evidence type="ECO:0000259" key="6">
    <source>
        <dbReference type="SMART" id="SM00881"/>
    </source>
</evidence>
<gene>
    <name evidence="7" type="ORF">rosmuc_02085</name>
</gene>
<evidence type="ECO:0000313" key="7">
    <source>
        <dbReference type="EMBL" id="KGM88387.1"/>
    </source>
</evidence>
<dbReference type="PRINTS" id="PR01798">
    <property type="entry name" value="SCOASYNTHASE"/>
</dbReference>
<sequence length="299" mass="30545">MAIFVNSETRLIVQGMTGRSGTFYTDEAIRYGTTCVGGVRPGKGGARHLGLPLFNTVREAAESTQANASLVIVPAPQAGPAMIEAIEAGIGVVVCVTERVPQHDMSRVKQALAGTDTVLIGPNSQGILTPGQCKIGVMPTVNALPGHIGIASRSASLTSEILAQCSKAGLGQSTTVGIGGDTLHGVGFVDCLKAFRDDPETEAVVLIGEIGGRGEEEAAAYLESVDYGKPVVALVVGRHAPRGRRMGHAGTLSVLGGGTAEDKIARLRAAGVEIAVHADDVVAAVARATAKAPQKAAAR</sequence>
<feature type="domain" description="CoA-binding" evidence="6">
    <location>
        <begin position="4"/>
        <end position="100"/>
    </location>
</feature>
<dbReference type="PANTHER" id="PTHR11117:SF2">
    <property type="entry name" value="SUCCINATE--COA LIGASE [ADP_GDP-FORMING] SUBUNIT ALPHA, MITOCHONDRIAL"/>
    <property type="match status" value="1"/>
</dbReference>
<dbReference type="EC" id="6.2.1.5" evidence="7"/>
<dbReference type="PIRSF" id="PIRSF001553">
    <property type="entry name" value="SucCS_alpha"/>
    <property type="match status" value="1"/>
</dbReference>
<dbReference type="GO" id="GO:0000166">
    <property type="term" value="F:nucleotide binding"/>
    <property type="evidence" value="ECO:0007669"/>
    <property type="project" value="UniProtKB-KW"/>
</dbReference>
<dbReference type="InterPro" id="IPR003781">
    <property type="entry name" value="CoA-bd"/>
</dbReference>
<dbReference type="Gene3D" id="3.40.50.720">
    <property type="entry name" value="NAD(P)-binding Rossmann-like Domain"/>
    <property type="match status" value="1"/>
</dbReference>
<dbReference type="SUPFAM" id="SSF52210">
    <property type="entry name" value="Succinyl-CoA synthetase domains"/>
    <property type="match status" value="1"/>
</dbReference>
<dbReference type="PATRIC" id="fig|1288298.3.peg.2102"/>
<dbReference type="Gene3D" id="3.40.50.261">
    <property type="entry name" value="Succinyl-CoA synthetase domains"/>
    <property type="match status" value="1"/>
</dbReference>
<evidence type="ECO:0000256" key="5">
    <source>
        <dbReference type="PIRSR" id="PIRSR001553-1"/>
    </source>
</evidence>
<evidence type="ECO:0000256" key="1">
    <source>
        <dbReference type="ARBA" id="ARBA00022532"/>
    </source>
</evidence>
<keyword evidence="3" id="KW-0547">Nucleotide-binding</keyword>
<dbReference type="SMART" id="SM00881">
    <property type="entry name" value="CoA_binding"/>
    <property type="match status" value="1"/>
</dbReference>
<dbReference type="InterPro" id="IPR005810">
    <property type="entry name" value="CoA_lig_alpha"/>
</dbReference>
<keyword evidence="2 7" id="KW-0436">Ligase</keyword>
<accession>A0A0A0HKP9</accession>
<name>A0A0A0HKP9_9RHOB</name>
<evidence type="ECO:0000313" key="8">
    <source>
        <dbReference type="Proteomes" id="UP000030021"/>
    </source>
</evidence>
<dbReference type="SUPFAM" id="SSF51735">
    <property type="entry name" value="NAD(P)-binding Rossmann-fold domains"/>
    <property type="match status" value="1"/>
</dbReference>
<proteinExistence type="inferred from homology"/>
<dbReference type="InterPro" id="IPR036291">
    <property type="entry name" value="NAD(P)-bd_dom_sf"/>
</dbReference>
<dbReference type="GO" id="GO:0006099">
    <property type="term" value="P:tricarboxylic acid cycle"/>
    <property type="evidence" value="ECO:0007669"/>
    <property type="project" value="UniProtKB-UniPathway"/>
</dbReference>
<dbReference type="UniPathway" id="UPA00223">
    <property type="reaction ID" value="UER00999"/>
</dbReference>
<comment type="caution">
    <text evidence="7">The sequence shown here is derived from an EMBL/GenBank/DDBJ whole genome shotgun (WGS) entry which is preliminary data.</text>
</comment>
<feature type="active site" description="Tele-phosphohistidine intermediate" evidence="5">
    <location>
        <position position="248"/>
    </location>
</feature>
<dbReference type="Pfam" id="PF00549">
    <property type="entry name" value="Ligase_CoA"/>
    <property type="match status" value="1"/>
</dbReference>
<dbReference type="PROSITE" id="PS00399">
    <property type="entry name" value="SUCCINYL_COA_LIG_2"/>
    <property type="match status" value="1"/>
</dbReference>
<keyword evidence="1" id="KW-0816">Tricarboxylic acid cycle</keyword>
<dbReference type="GO" id="GO:0004775">
    <property type="term" value="F:succinate-CoA ligase (ADP-forming) activity"/>
    <property type="evidence" value="ECO:0007669"/>
    <property type="project" value="UniProtKB-EC"/>
</dbReference>
<evidence type="ECO:0000256" key="3">
    <source>
        <dbReference type="ARBA" id="ARBA00022741"/>
    </source>
</evidence>
<comment type="similarity">
    <text evidence="4">Belongs to the succinate/malate CoA ligase alpha subunit family.</text>
</comment>
<evidence type="ECO:0000256" key="2">
    <source>
        <dbReference type="ARBA" id="ARBA00022598"/>
    </source>
</evidence>
<dbReference type="GO" id="GO:0009361">
    <property type="term" value="C:succinate-CoA ligase complex (ADP-forming)"/>
    <property type="evidence" value="ECO:0007669"/>
    <property type="project" value="TreeGrafter"/>
</dbReference>
<dbReference type="InterPro" id="IPR005811">
    <property type="entry name" value="SUCC_ACL_C"/>
</dbReference>
<dbReference type="GO" id="GO:0004776">
    <property type="term" value="F:succinate-CoA ligase (GDP-forming) activity"/>
    <property type="evidence" value="ECO:0007669"/>
    <property type="project" value="UniProtKB-EC"/>
</dbReference>
<dbReference type="PANTHER" id="PTHR11117">
    <property type="entry name" value="SUCCINYL-COA LIGASE SUBUNIT ALPHA"/>
    <property type="match status" value="1"/>
</dbReference>
<dbReference type="eggNOG" id="COG0074">
    <property type="taxonomic scope" value="Bacteria"/>
</dbReference>
<organism evidence="7 8">
    <name type="scientific">Roseovarius mucosus DSM 17069</name>
    <dbReference type="NCBI Taxonomy" id="1288298"/>
    <lineage>
        <taxon>Bacteria</taxon>
        <taxon>Pseudomonadati</taxon>
        <taxon>Pseudomonadota</taxon>
        <taxon>Alphaproteobacteria</taxon>
        <taxon>Rhodobacterales</taxon>
        <taxon>Roseobacteraceae</taxon>
        <taxon>Roseovarius</taxon>
    </lineage>
</organism>
<dbReference type="FunFam" id="3.40.50.720:FF:000277">
    <property type="entry name" value="Succinate--CoA ligase [ADP-forming] subunit alpha"/>
    <property type="match status" value="1"/>
</dbReference>
<protein>
    <submittedName>
        <fullName evidence="7">Succinyl-CoA synthetase, alpha subunit</fullName>
        <ecNumber evidence="7">6.2.1.4</ecNumber>
        <ecNumber evidence="7">6.2.1.5</ecNumber>
    </submittedName>
</protein>
<dbReference type="HOGENOM" id="CLU_052104_0_0_5"/>
<dbReference type="InterPro" id="IPR016102">
    <property type="entry name" value="Succinyl-CoA_synth-like"/>
</dbReference>
<dbReference type="InterPro" id="IPR017440">
    <property type="entry name" value="Cit_synth/succinyl-CoA_lig_AS"/>
</dbReference>
<reference evidence="7 8" key="1">
    <citation type="submission" date="2013-01" db="EMBL/GenBank/DDBJ databases">
        <authorList>
            <person name="Fiebig A."/>
            <person name="Goeker M."/>
            <person name="Klenk H.-P.P."/>
        </authorList>
    </citation>
    <scope>NUCLEOTIDE SEQUENCE [LARGE SCALE GENOMIC DNA]</scope>
    <source>
        <strain evidence="7 8">DSM 17069</strain>
    </source>
</reference>
<evidence type="ECO:0000256" key="4">
    <source>
        <dbReference type="ARBA" id="ARBA00060724"/>
    </source>
</evidence>
<dbReference type="Pfam" id="PF02629">
    <property type="entry name" value="CoA_binding"/>
    <property type="match status" value="1"/>
</dbReference>
<dbReference type="RefSeq" id="WP_037272929.1">
    <property type="nucleotide sequence ID" value="NZ_KN293979.1"/>
</dbReference>
<dbReference type="EMBL" id="AONH01000010">
    <property type="protein sequence ID" value="KGM88387.1"/>
    <property type="molecule type" value="Genomic_DNA"/>
</dbReference>